<evidence type="ECO:0000259" key="7">
    <source>
        <dbReference type="Pfam" id="PF02687"/>
    </source>
</evidence>
<evidence type="ECO:0000256" key="1">
    <source>
        <dbReference type="ARBA" id="ARBA00004651"/>
    </source>
</evidence>
<dbReference type="eggNOG" id="COG4591">
    <property type="taxonomic scope" value="Bacteria"/>
</dbReference>
<dbReference type="eggNOG" id="COG1511">
    <property type="taxonomic scope" value="Bacteria"/>
</dbReference>
<reference evidence="9" key="2">
    <citation type="submission" date="2011-02" db="EMBL/GenBank/DDBJ databases">
        <title>The complete genome of Syntrophobotulus glycolicus DSM 8271.</title>
        <authorList>
            <person name="Lucas S."/>
            <person name="Copeland A."/>
            <person name="Lapidus A."/>
            <person name="Bruce D."/>
            <person name="Goodwin L."/>
            <person name="Pitluck S."/>
            <person name="Kyrpides N."/>
            <person name="Mavromatis K."/>
            <person name="Pagani I."/>
            <person name="Ivanova N."/>
            <person name="Mikhailova N."/>
            <person name="Chertkov O."/>
            <person name="Held B."/>
            <person name="Detter J.C."/>
            <person name="Tapia R."/>
            <person name="Han C."/>
            <person name="Land M."/>
            <person name="Hauser L."/>
            <person name="Markowitz V."/>
            <person name="Cheng J.-F."/>
            <person name="Hugenholtz P."/>
            <person name="Woyke T."/>
            <person name="Wu D."/>
            <person name="Spring S."/>
            <person name="Schroeder M."/>
            <person name="Brambilla E."/>
            <person name="Klenk H.-P."/>
            <person name="Eisen J.A."/>
        </authorList>
    </citation>
    <scope>NUCLEOTIDE SEQUENCE [LARGE SCALE GENOMIC DNA]</scope>
    <source>
        <strain evidence="9">DSM 8271 / FlGlyR</strain>
    </source>
</reference>
<sequence>MILNQRIKRELKGNWLQYGALFFLVAFSLSIVISMASATDSVFHTVDTNHQKNHVEDGEFHVLVPFSREQAAEIEALGVKLEENFYLDIDLGGNTFRLFKNREQINTLELDEGVLADKAGEIVIEKRYADSRGLKVGDTIEIKNKQYTVTGIGSAPDYASVKKNPYDVAADSDQFNIGFVSPETFEELKNDENTEFCYSYLLTGNVTAKKLKDHLADMDFDKSMITNRYMLEAAEEAESKKQELEKGFDRLADGSRALKDGLNELNDGLTSLTDGVQSLAELGSLNESLRSLNPELNDLYNGSASLSAGGRELSDGASALDNGVREMRTTLLDFWEDNIDDQYVNLSYFISSEDNPRINDVKTDCEINKLSALFAGLIILLLLAYVISVFIVNNIERESPVIGALYSHGYMKSDLLKHFMILPLLLVAAASVTGTAAGYFMIPVMNQSSGIYSFPELQAVMKPYLIGYGIVLPVIIAALVNFLVINKKLSLEPLKLLRQEKKQSRIANLDLGNLGFIHRYRVRQLLREIRGNITIILGLFLAILLMVFAVQIKGSIDHYVQHTTDDAKFKYMYILQYPEDEVPENGEEAYSQSLYAYFNLIDSDLEVNLLGIKEDNPYFYFQIKDSGDNDDVYISNSVAYKFGYKVGDHIILNDHIENKSYRFHVAGIVPYSNGLYIFANIDHLRKVFDTEDDFYNTVLSDKKLNIEQGRIASVIHLNDLAESASKFNEMMASLMITLLAGSVIIFIVVLYLLLRMMMNKSTFSISLLKVFGYDEKEVKRIYLGSAFYTVLLSAVIGIPVSRFIVAAIWPFMISNVVAGFESYIPLNLYLAVIGIILLSYLVVNFLLGRHLQKVTLVEILKNRE</sequence>
<dbReference type="AlphaFoldDB" id="F0SWV3"/>
<feature type="domain" description="ABC3 transporter permease C-terminal" evidence="7">
    <location>
        <begin position="374"/>
        <end position="492"/>
    </location>
</feature>
<evidence type="ECO:0000256" key="2">
    <source>
        <dbReference type="ARBA" id="ARBA00022475"/>
    </source>
</evidence>
<dbReference type="NCBIfam" id="TIGR03057">
    <property type="entry name" value="xxxLxxG_by_4"/>
    <property type="match status" value="2"/>
</dbReference>
<dbReference type="EMBL" id="CP002547">
    <property type="protein sequence ID" value="ADY54643.1"/>
    <property type="molecule type" value="Genomic_DNA"/>
</dbReference>
<dbReference type="Pfam" id="PF02687">
    <property type="entry name" value="FtsX"/>
    <property type="match status" value="2"/>
</dbReference>
<dbReference type="RefSeq" id="WP_013623514.1">
    <property type="nucleotide sequence ID" value="NC_015172.1"/>
</dbReference>
<dbReference type="InterPro" id="IPR023908">
    <property type="entry name" value="xxxLxxG_rpt"/>
</dbReference>
<feature type="transmembrane region" description="Helical" evidence="6">
    <location>
        <begin position="730"/>
        <end position="754"/>
    </location>
</feature>
<dbReference type="eggNOG" id="COG0577">
    <property type="taxonomic scope" value="Bacteria"/>
</dbReference>
<evidence type="ECO:0000256" key="3">
    <source>
        <dbReference type="ARBA" id="ARBA00022692"/>
    </source>
</evidence>
<dbReference type="InterPro" id="IPR038766">
    <property type="entry name" value="Membrane_comp_ABC_pdt"/>
</dbReference>
<dbReference type="KEGG" id="sgy:Sgly_0274"/>
<dbReference type="PANTHER" id="PTHR30287:SF2">
    <property type="entry name" value="BLL1001 PROTEIN"/>
    <property type="match status" value="1"/>
</dbReference>
<feature type="transmembrane region" description="Helical" evidence="6">
    <location>
        <begin position="786"/>
        <end position="808"/>
    </location>
</feature>
<protein>
    <recommendedName>
        <fullName evidence="7">ABC3 transporter permease C-terminal domain-containing protein</fullName>
    </recommendedName>
</protein>
<keyword evidence="4 6" id="KW-1133">Transmembrane helix</keyword>
<keyword evidence="5 6" id="KW-0472">Membrane</keyword>
<evidence type="ECO:0000256" key="4">
    <source>
        <dbReference type="ARBA" id="ARBA00022989"/>
    </source>
</evidence>
<dbReference type="Proteomes" id="UP000007488">
    <property type="component" value="Chromosome"/>
</dbReference>
<dbReference type="InterPro" id="IPR003838">
    <property type="entry name" value="ABC3_permease_C"/>
</dbReference>
<keyword evidence="3 6" id="KW-0812">Transmembrane</keyword>
<feature type="transmembrane region" description="Helical" evidence="6">
    <location>
        <begin position="828"/>
        <end position="847"/>
    </location>
</feature>
<organism evidence="8 9">
    <name type="scientific">Syntrophobotulus glycolicus (strain DSM 8271 / FlGlyR)</name>
    <dbReference type="NCBI Taxonomy" id="645991"/>
    <lineage>
        <taxon>Bacteria</taxon>
        <taxon>Bacillati</taxon>
        <taxon>Bacillota</taxon>
        <taxon>Clostridia</taxon>
        <taxon>Eubacteriales</taxon>
        <taxon>Desulfitobacteriaceae</taxon>
        <taxon>Syntrophobotulus</taxon>
    </lineage>
</organism>
<dbReference type="PANTHER" id="PTHR30287">
    <property type="entry name" value="MEMBRANE COMPONENT OF PREDICTED ABC SUPERFAMILY METABOLITE UPTAKE TRANSPORTER"/>
    <property type="match status" value="1"/>
</dbReference>
<dbReference type="OrthoDB" id="2934570at2"/>
<evidence type="ECO:0000256" key="5">
    <source>
        <dbReference type="ARBA" id="ARBA00023136"/>
    </source>
</evidence>
<proteinExistence type="predicted"/>
<name>F0SWV3_SYNGF</name>
<evidence type="ECO:0000313" key="9">
    <source>
        <dbReference type="Proteomes" id="UP000007488"/>
    </source>
</evidence>
<dbReference type="HOGENOM" id="CLU_005531_1_0_9"/>
<evidence type="ECO:0000313" key="8">
    <source>
        <dbReference type="EMBL" id="ADY54643.1"/>
    </source>
</evidence>
<accession>F0SWV3</accession>
<feature type="transmembrane region" description="Helical" evidence="6">
    <location>
        <begin position="529"/>
        <end position="550"/>
    </location>
</feature>
<gene>
    <name evidence="8" type="ordered locus">Sgly_0274</name>
</gene>
<feature type="transmembrane region" description="Helical" evidence="6">
    <location>
        <begin position="421"/>
        <end position="445"/>
    </location>
</feature>
<comment type="subcellular location">
    <subcellularLocation>
        <location evidence="1">Cell membrane</location>
        <topology evidence="1">Multi-pass membrane protein</topology>
    </subcellularLocation>
</comment>
<keyword evidence="9" id="KW-1185">Reference proteome</keyword>
<feature type="transmembrane region" description="Helical" evidence="6">
    <location>
        <begin position="370"/>
        <end position="392"/>
    </location>
</feature>
<evidence type="ECO:0000256" key="6">
    <source>
        <dbReference type="SAM" id="Phobius"/>
    </source>
</evidence>
<reference evidence="8 9" key="1">
    <citation type="journal article" date="2011" name="Stand. Genomic Sci.">
        <title>Complete genome sequence of Syntrophobotulus glycolicus type strain (FlGlyR).</title>
        <authorList>
            <person name="Han C."/>
            <person name="Mwirichia R."/>
            <person name="Chertkov O."/>
            <person name="Held B."/>
            <person name="Lapidus A."/>
            <person name="Nolan M."/>
            <person name="Lucas S."/>
            <person name="Hammon N."/>
            <person name="Deshpande S."/>
            <person name="Cheng J.F."/>
            <person name="Tapia R."/>
            <person name="Goodwin L."/>
            <person name="Pitluck S."/>
            <person name="Huntemann M."/>
            <person name="Liolios K."/>
            <person name="Ivanova N."/>
            <person name="Pagani I."/>
            <person name="Mavromatis K."/>
            <person name="Ovchinikova G."/>
            <person name="Pati A."/>
            <person name="Chen A."/>
            <person name="Palaniappan K."/>
            <person name="Land M."/>
            <person name="Hauser L."/>
            <person name="Brambilla E.M."/>
            <person name="Rohde M."/>
            <person name="Spring S."/>
            <person name="Sikorski J."/>
            <person name="Goker M."/>
            <person name="Woyke T."/>
            <person name="Bristow J."/>
            <person name="Eisen J.A."/>
            <person name="Markowitz V."/>
            <person name="Hugenholtz P."/>
            <person name="Kyrpides N.C."/>
            <person name="Klenk H.P."/>
            <person name="Detter J.C."/>
        </authorList>
    </citation>
    <scope>NUCLEOTIDE SEQUENCE [LARGE SCALE GENOMIC DNA]</scope>
    <source>
        <strain evidence="9">DSM 8271 / FlGlyR</strain>
    </source>
</reference>
<feature type="domain" description="ABC3 transporter permease C-terminal" evidence="7">
    <location>
        <begin position="738"/>
        <end position="851"/>
    </location>
</feature>
<dbReference type="STRING" id="645991.Sgly_0274"/>
<keyword evidence="2" id="KW-1003">Cell membrane</keyword>
<feature type="transmembrane region" description="Helical" evidence="6">
    <location>
        <begin position="465"/>
        <end position="485"/>
    </location>
</feature>
<dbReference type="GO" id="GO:0005886">
    <property type="term" value="C:plasma membrane"/>
    <property type="evidence" value="ECO:0007669"/>
    <property type="project" value="UniProtKB-SubCell"/>
</dbReference>